<dbReference type="FunFam" id="3.20.20.80:FF:000041">
    <property type="entry name" value="Beta-glucosidase 7"/>
    <property type="match status" value="1"/>
</dbReference>
<dbReference type="AlphaFoldDB" id="A0A2V0P6L7"/>
<reference evidence="6 7" key="1">
    <citation type="journal article" date="2018" name="Sci. Rep.">
        <title>Raphidocelis subcapitata (=Pseudokirchneriella subcapitata) provides an insight into genome evolution and environmental adaptations in the Sphaeropleales.</title>
        <authorList>
            <person name="Suzuki S."/>
            <person name="Yamaguchi H."/>
            <person name="Nakajima N."/>
            <person name="Kawachi M."/>
        </authorList>
    </citation>
    <scope>NUCLEOTIDE SEQUENCE [LARGE SCALE GENOMIC DNA]</scope>
    <source>
        <strain evidence="6 7">NIES-35</strain>
    </source>
</reference>
<dbReference type="SUPFAM" id="SSF51445">
    <property type="entry name" value="(Trans)glycosidases"/>
    <property type="match status" value="1"/>
</dbReference>
<evidence type="ECO:0000256" key="4">
    <source>
        <dbReference type="RuleBase" id="RU003690"/>
    </source>
</evidence>
<sequence>MRLALVALALALVAPALAAQAQDAPPSCTSSALDNIAFGVAGAAYQTEGSPYADGRSPSIWDVYVKNNPGKVRDGTNGDVTTDFYHRYKEDIALMKSLGVKNYRFSIAWGRIIPSGRKGGAVNQAGVDFYNAVIDEMIKNGVSPAVTLFHWDLPQANQDAYKGFLSRDIVDDYNYFADTCFRLFGDRVKKWITFNEPWVTCNLQWGNGDFAPGNPEGDKGKWTCGHNLLLSHATAVKTYKDNYQKGQGGKIGMALWSEWSEPFRDTPEDKRAAQNKMDVDFGWFADPINFGDYPDLVKARYSANLPVFTESEKQLLKKSYDYMGLTLYTAKYALRDPQRADGWWVSTKDANGNLVGEQAESYWNYNVPWAISRMLTYIDQRYGKPEIWILENGFSEKGEAQRSGDDRFKDPLRLKYFRGYIDEVCKVQQQGVRLTHYYIWSFMDNWE</sequence>
<feature type="chain" id="PRO_5015868441" evidence="5">
    <location>
        <begin position="19"/>
        <end position="447"/>
    </location>
</feature>
<evidence type="ECO:0000256" key="3">
    <source>
        <dbReference type="ARBA" id="ARBA00023295"/>
    </source>
</evidence>
<dbReference type="PANTHER" id="PTHR10353">
    <property type="entry name" value="GLYCOSYL HYDROLASE"/>
    <property type="match status" value="1"/>
</dbReference>
<comment type="similarity">
    <text evidence="1 4">Belongs to the glycosyl hydrolase 1 family.</text>
</comment>
<keyword evidence="5" id="KW-0732">Signal</keyword>
<dbReference type="STRING" id="307507.A0A2V0P6L7"/>
<dbReference type="GO" id="GO:0008422">
    <property type="term" value="F:beta-glucosidase activity"/>
    <property type="evidence" value="ECO:0007669"/>
    <property type="project" value="TreeGrafter"/>
</dbReference>
<dbReference type="GO" id="GO:0005975">
    <property type="term" value="P:carbohydrate metabolic process"/>
    <property type="evidence" value="ECO:0007669"/>
    <property type="project" value="InterPro"/>
</dbReference>
<dbReference type="InParanoid" id="A0A2V0P6L7"/>
<keyword evidence="3" id="KW-0326">Glycosidase</keyword>
<dbReference type="InterPro" id="IPR017853">
    <property type="entry name" value="GH"/>
</dbReference>
<evidence type="ECO:0000313" key="7">
    <source>
        <dbReference type="Proteomes" id="UP000247498"/>
    </source>
</evidence>
<protein>
    <submittedName>
        <fullName evidence="6">Beta-glucosidase-like</fullName>
    </submittedName>
</protein>
<evidence type="ECO:0000256" key="1">
    <source>
        <dbReference type="ARBA" id="ARBA00010838"/>
    </source>
</evidence>
<proteinExistence type="inferred from homology"/>
<dbReference type="InterPro" id="IPR001360">
    <property type="entry name" value="Glyco_hydro_1"/>
</dbReference>
<name>A0A2V0P6L7_9CHLO</name>
<keyword evidence="7" id="KW-1185">Reference proteome</keyword>
<comment type="caution">
    <text evidence="6">The sequence shown here is derived from an EMBL/GenBank/DDBJ whole genome shotgun (WGS) entry which is preliminary data.</text>
</comment>
<evidence type="ECO:0000256" key="2">
    <source>
        <dbReference type="ARBA" id="ARBA00022801"/>
    </source>
</evidence>
<feature type="signal peptide" evidence="5">
    <location>
        <begin position="1"/>
        <end position="18"/>
    </location>
</feature>
<dbReference type="PANTHER" id="PTHR10353:SF36">
    <property type="entry name" value="LP05116P"/>
    <property type="match status" value="1"/>
</dbReference>
<organism evidence="6 7">
    <name type="scientific">Raphidocelis subcapitata</name>
    <dbReference type="NCBI Taxonomy" id="307507"/>
    <lineage>
        <taxon>Eukaryota</taxon>
        <taxon>Viridiplantae</taxon>
        <taxon>Chlorophyta</taxon>
        <taxon>core chlorophytes</taxon>
        <taxon>Chlorophyceae</taxon>
        <taxon>CS clade</taxon>
        <taxon>Sphaeropleales</taxon>
        <taxon>Selenastraceae</taxon>
        <taxon>Raphidocelis</taxon>
    </lineage>
</organism>
<dbReference type="Pfam" id="PF00232">
    <property type="entry name" value="Glyco_hydro_1"/>
    <property type="match status" value="1"/>
</dbReference>
<gene>
    <name evidence="6" type="ORF">Rsub_05104</name>
</gene>
<keyword evidence="2" id="KW-0378">Hydrolase</keyword>
<evidence type="ECO:0000256" key="5">
    <source>
        <dbReference type="SAM" id="SignalP"/>
    </source>
</evidence>
<dbReference type="PRINTS" id="PR00131">
    <property type="entry name" value="GLHYDRLASE1"/>
</dbReference>
<dbReference type="OrthoDB" id="65569at2759"/>
<accession>A0A2V0P6L7</accession>
<dbReference type="EMBL" id="BDRX01000034">
    <property type="protein sequence ID" value="GBF92735.1"/>
    <property type="molecule type" value="Genomic_DNA"/>
</dbReference>
<dbReference type="Proteomes" id="UP000247498">
    <property type="component" value="Unassembled WGS sequence"/>
</dbReference>
<evidence type="ECO:0000313" key="6">
    <source>
        <dbReference type="EMBL" id="GBF92735.1"/>
    </source>
</evidence>
<dbReference type="Gene3D" id="3.20.20.80">
    <property type="entry name" value="Glycosidases"/>
    <property type="match status" value="1"/>
</dbReference>